<name>A0A6H0XSA4_9PEZI</name>
<evidence type="ECO:0000256" key="1">
    <source>
        <dbReference type="ARBA" id="ARBA00007409"/>
    </source>
</evidence>
<dbReference type="InterPro" id="IPR040079">
    <property type="entry name" value="Glutathione_S-Trfase"/>
</dbReference>
<dbReference type="PROSITE" id="PS50405">
    <property type="entry name" value="GST_CTER"/>
    <property type="match status" value="1"/>
</dbReference>
<proteinExistence type="inferred from homology"/>
<dbReference type="InterPro" id="IPR036282">
    <property type="entry name" value="Glutathione-S-Trfase_C_sf"/>
</dbReference>
<protein>
    <recommendedName>
        <fullName evidence="6">GST C-terminal domain-containing protein</fullName>
    </recommendedName>
</protein>
<dbReference type="SFLD" id="SFLDG00358">
    <property type="entry name" value="Main_(cytGST)"/>
    <property type="match status" value="1"/>
</dbReference>
<dbReference type="InterPro" id="IPR004046">
    <property type="entry name" value="GST_C"/>
</dbReference>
<gene>
    <name evidence="4" type="ORF">AMS68_003110</name>
</gene>
<dbReference type="SFLD" id="SFLDS00019">
    <property type="entry name" value="Glutathione_Transferase_(cytos"/>
    <property type="match status" value="1"/>
</dbReference>
<dbReference type="OrthoDB" id="422574at2759"/>
<dbReference type="Pfam" id="PF02798">
    <property type="entry name" value="GST_N"/>
    <property type="match status" value="1"/>
</dbReference>
<sequence length="218" mass="24809">MISGPSSHGTGPNPMKVAIVLEALALSYEIKLLEFSEVKTEDYLKLNPNGRLPTLQDPNTGITLWEYLVEQYDKEGVISYKTVPERYLTQQWLAFQISGQGPYFGQATWFTRFHPEKIQSAIDRFINEIFRVVGVLELGLERNGSGWLVGDKCTYADLSFVTWAAVGEGQLKELEKYDGFEDKYPLYTAWLNRLGEREEVKKIRARMAKGRADHGLPP</sequence>
<dbReference type="AlphaFoldDB" id="A0A6H0XSA4"/>
<evidence type="ECO:0000259" key="2">
    <source>
        <dbReference type="PROSITE" id="PS50404"/>
    </source>
</evidence>
<dbReference type="InterPro" id="IPR036249">
    <property type="entry name" value="Thioredoxin-like_sf"/>
</dbReference>
<dbReference type="SUPFAM" id="SSF47616">
    <property type="entry name" value="GST C-terminal domain-like"/>
    <property type="match status" value="1"/>
</dbReference>
<keyword evidence="5" id="KW-1185">Reference proteome</keyword>
<evidence type="ECO:0000259" key="3">
    <source>
        <dbReference type="PROSITE" id="PS50405"/>
    </source>
</evidence>
<evidence type="ECO:0000313" key="5">
    <source>
        <dbReference type="Proteomes" id="UP000503462"/>
    </source>
</evidence>
<dbReference type="EMBL" id="CP051140">
    <property type="protein sequence ID" value="QIW97592.1"/>
    <property type="molecule type" value="Genomic_DNA"/>
</dbReference>
<dbReference type="Gene3D" id="1.20.1050.10">
    <property type="match status" value="1"/>
</dbReference>
<dbReference type="PANTHER" id="PTHR44051">
    <property type="entry name" value="GLUTATHIONE S-TRANSFERASE-RELATED"/>
    <property type="match status" value="1"/>
</dbReference>
<dbReference type="Proteomes" id="UP000503462">
    <property type="component" value="Chromosome 2"/>
</dbReference>
<organism evidence="4 5">
    <name type="scientific">Peltaster fructicola</name>
    <dbReference type="NCBI Taxonomy" id="286661"/>
    <lineage>
        <taxon>Eukaryota</taxon>
        <taxon>Fungi</taxon>
        <taxon>Dikarya</taxon>
        <taxon>Ascomycota</taxon>
        <taxon>Pezizomycotina</taxon>
        <taxon>Dothideomycetes</taxon>
        <taxon>Dothideomycetes incertae sedis</taxon>
        <taxon>Peltaster</taxon>
    </lineage>
</organism>
<accession>A0A6H0XSA4</accession>
<evidence type="ECO:0008006" key="6">
    <source>
        <dbReference type="Google" id="ProtNLM"/>
    </source>
</evidence>
<dbReference type="SUPFAM" id="SSF52833">
    <property type="entry name" value="Thioredoxin-like"/>
    <property type="match status" value="1"/>
</dbReference>
<dbReference type="PROSITE" id="PS50404">
    <property type="entry name" value="GST_NTER"/>
    <property type="match status" value="1"/>
</dbReference>
<dbReference type="Pfam" id="PF14497">
    <property type="entry name" value="GST_C_3"/>
    <property type="match status" value="1"/>
</dbReference>
<feature type="domain" description="GST N-terminal" evidence="2">
    <location>
        <begin position="1"/>
        <end position="76"/>
    </location>
</feature>
<dbReference type="PANTHER" id="PTHR44051:SF3">
    <property type="entry name" value="TRANSCRIPTIONAL REGULATOR URE2"/>
    <property type="match status" value="1"/>
</dbReference>
<dbReference type="InterPro" id="IPR010987">
    <property type="entry name" value="Glutathione-S-Trfase_C-like"/>
</dbReference>
<comment type="similarity">
    <text evidence="1">Belongs to the GST superfamily.</text>
</comment>
<dbReference type="InterPro" id="IPR004045">
    <property type="entry name" value="Glutathione_S-Trfase_N"/>
</dbReference>
<feature type="domain" description="GST C-terminal" evidence="3">
    <location>
        <begin position="82"/>
        <end position="216"/>
    </location>
</feature>
<evidence type="ECO:0000313" key="4">
    <source>
        <dbReference type="EMBL" id="QIW97592.1"/>
    </source>
</evidence>
<dbReference type="Gene3D" id="3.40.30.10">
    <property type="entry name" value="Glutaredoxin"/>
    <property type="match status" value="1"/>
</dbReference>
<reference evidence="4 5" key="1">
    <citation type="journal article" date="2016" name="Sci. Rep.">
        <title>Peltaster fructicola genome reveals evolution from an invasive phytopathogen to an ectophytic parasite.</title>
        <authorList>
            <person name="Xu C."/>
            <person name="Chen H."/>
            <person name="Gleason M.L."/>
            <person name="Xu J.R."/>
            <person name="Liu H."/>
            <person name="Zhang R."/>
            <person name="Sun G."/>
        </authorList>
    </citation>
    <scope>NUCLEOTIDE SEQUENCE [LARGE SCALE GENOMIC DNA]</scope>
    <source>
        <strain evidence="4 5">LNHT1506</strain>
    </source>
</reference>